<dbReference type="Pfam" id="PF00248">
    <property type="entry name" value="Aldo_ket_red"/>
    <property type="match status" value="1"/>
</dbReference>
<dbReference type="InterPro" id="IPR036812">
    <property type="entry name" value="NAD(P)_OxRdtase_dom_sf"/>
</dbReference>
<dbReference type="GO" id="GO:0016491">
    <property type="term" value="F:oxidoreductase activity"/>
    <property type="evidence" value="ECO:0007669"/>
    <property type="project" value="UniProtKB-KW"/>
</dbReference>
<evidence type="ECO:0000313" key="4">
    <source>
        <dbReference type="Proteomes" id="UP000190797"/>
    </source>
</evidence>
<evidence type="ECO:0000313" key="3">
    <source>
        <dbReference type="EMBL" id="AQZ63419.1"/>
    </source>
</evidence>
<dbReference type="SUPFAM" id="SSF51430">
    <property type="entry name" value="NAD(P)-linked oxidoreductase"/>
    <property type="match status" value="1"/>
</dbReference>
<accession>A0A1U9ZZR5</accession>
<dbReference type="Gene3D" id="3.20.20.100">
    <property type="entry name" value="NADP-dependent oxidoreductase domain"/>
    <property type="match status" value="1"/>
</dbReference>
<dbReference type="KEGG" id="noa:BKM31_19870"/>
<dbReference type="InterPro" id="IPR050791">
    <property type="entry name" value="Aldo-Keto_reductase"/>
</dbReference>
<evidence type="ECO:0000259" key="2">
    <source>
        <dbReference type="Pfam" id="PF00248"/>
    </source>
</evidence>
<dbReference type="OrthoDB" id="9768793at2"/>
<evidence type="ECO:0000256" key="1">
    <source>
        <dbReference type="ARBA" id="ARBA00023002"/>
    </source>
</evidence>
<dbReference type="GO" id="GO:0005737">
    <property type="term" value="C:cytoplasm"/>
    <property type="evidence" value="ECO:0007669"/>
    <property type="project" value="TreeGrafter"/>
</dbReference>
<gene>
    <name evidence="3" type="ORF">BKM31_19870</name>
</gene>
<keyword evidence="1" id="KW-0560">Oxidoreductase</keyword>
<protein>
    <recommendedName>
        <fullName evidence="2">NADP-dependent oxidoreductase domain-containing protein</fullName>
    </recommendedName>
</protein>
<dbReference type="EMBL" id="CP017717">
    <property type="protein sequence ID" value="AQZ63419.1"/>
    <property type="molecule type" value="Genomic_DNA"/>
</dbReference>
<organism evidence="3 4">
    <name type="scientific">[Actinomadura] parvosata subsp. kistnae</name>
    <dbReference type="NCBI Taxonomy" id="1909395"/>
    <lineage>
        <taxon>Bacteria</taxon>
        <taxon>Bacillati</taxon>
        <taxon>Actinomycetota</taxon>
        <taxon>Actinomycetes</taxon>
        <taxon>Streptosporangiales</taxon>
        <taxon>Streptosporangiaceae</taxon>
        <taxon>Nonomuraea</taxon>
    </lineage>
</organism>
<name>A0A1U9ZZR5_9ACTN</name>
<dbReference type="CDD" id="cd19088">
    <property type="entry name" value="AKR_AKR13B1"/>
    <property type="match status" value="1"/>
</dbReference>
<dbReference type="NCBIfam" id="NF007695">
    <property type="entry name" value="PRK10376.1"/>
    <property type="match status" value="1"/>
</dbReference>
<dbReference type="Proteomes" id="UP000190797">
    <property type="component" value="Chromosome"/>
</dbReference>
<proteinExistence type="predicted"/>
<dbReference type="STRING" id="1909395.BKM31_19870"/>
<dbReference type="AlphaFoldDB" id="A0A1U9ZZR5"/>
<dbReference type="PANTHER" id="PTHR43625">
    <property type="entry name" value="AFLATOXIN B1 ALDEHYDE REDUCTASE"/>
    <property type="match status" value="1"/>
</dbReference>
<sequence>MTTTSPSPSSLAGRSVGRVGFGTMQLPGPGVWGPPADRDRAIGVLRTAVDHGVTHLDTADFYGPEVANHLIRDALFPYPDTLLIATKVGVRRDDTRAWLPAAAPAELTHQVHGNLRNLRRDRLDLVYLRVGGDGLLDHDPTPFEESWGTLAELVTKGDIGCLGLSGIVPGHLPRATAIAPVAAVQNRYNLFDRGSEDVHHACTEAAIPFVPYFPLGTTARRRASVLTEVADGLAASPAQVALAWLLNRHPGILLIPGTGDPGHLLENLGAAEVAGRMSDADMARLTALSS</sequence>
<reference evidence="4" key="1">
    <citation type="journal article" date="2017" name="Med. Chem. Commun.">
        <title>Nonomuraea sp. ATCC 55076 harbours the largest actinomycete chromosome to date and the kistamicin biosynthetic gene cluster.</title>
        <authorList>
            <person name="Nazari B."/>
            <person name="Forneris C.C."/>
            <person name="Gibson M.I."/>
            <person name="Moon K."/>
            <person name="Schramma K.R."/>
            <person name="Seyedsayamdost M.R."/>
        </authorList>
    </citation>
    <scope>NUCLEOTIDE SEQUENCE [LARGE SCALE GENOMIC DNA]</scope>
    <source>
        <strain evidence="4">ATCC 55076</strain>
    </source>
</reference>
<dbReference type="PRINTS" id="PR00069">
    <property type="entry name" value="ALDKETRDTASE"/>
</dbReference>
<dbReference type="InterPro" id="IPR023210">
    <property type="entry name" value="NADP_OxRdtase_dom"/>
</dbReference>
<dbReference type="PANTHER" id="PTHR43625:SF40">
    <property type="entry name" value="ALDO-KETO REDUCTASE YAKC [NADP(+)]"/>
    <property type="match status" value="1"/>
</dbReference>
<feature type="domain" description="NADP-dependent oxidoreductase" evidence="2">
    <location>
        <begin position="19"/>
        <end position="288"/>
    </location>
</feature>
<dbReference type="InterPro" id="IPR020471">
    <property type="entry name" value="AKR"/>
</dbReference>
<dbReference type="RefSeq" id="WP_080039598.1">
    <property type="nucleotide sequence ID" value="NZ_CP017717.1"/>
</dbReference>
<keyword evidence="4" id="KW-1185">Reference proteome</keyword>